<dbReference type="RefSeq" id="XP_017300141.1">
    <property type="nucleotide sequence ID" value="XM_017444652.1"/>
</dbReference>
<dbReference type="KEGG" id="dci:103510623"/>
<evidence type="ECO:0000313" key="3">
    <source>
        <dbReference type="RefSeq" id="XP_017300141.1"/>
    </source>
</evidence>
<feature type="compositionally biased region" description="Basic and acidic residues" evidence="1">
    <location>
        <begin position="133"/>
        <end position="155"/>
    </location>
</feature>
<feature type="region of interest" description="Disordered" evidence="1">
    <location>
        <begin position="179"/>
        <end position="199"/>
    </location>
</feature>
<dbReference type="AlphaFoldDB" id="A0A1S4ED38"/>
<evidence type="ECO:0000313" key="2">
    <source>
        <dbReference type="Proteomes" id="UP000079169"/>
    </source>
</evidence>
<protein>
    <submittedName>
        <fullName evidence="3">Uncharacterized protein LOC103510623</fullName>
    </submittedName>
</protein>
<proteinExistence type="predicted"/>
<accession>A0A1S4ED38</accession>
<name>A0A1S4ED38_DIACI</name>
<keyword evidence="2" id="KW-1185">Reference proteome</keyword>
<dbReference type="PaxDb" id="121845-A0A1S4ED38"/>
<dbReference type="Proteomes" id="UP000079169">
    <property type="component" value="Unplaced"/>
</dbReference>
<evidence type="ECO:0000256" key="1">
    <source>
        <dbReference type="SAM" id="MobiDB-lite"/>
    </source>
</evidence>
<feature type="compositionally biased region" description="Polar residues" evidence="1">
    <location>
        <begin position="115"/>
        <end position="128"/>
    </location>
</feature>
<gene>
    <name evidence="3" type="primary">LOC103510623</name>
</gene>
<sequence length="199" mass="21845">MVESLADIRDVQVVLDFPLCVSAQFTSVGSGFFRSHYGTRIRFDHPIHIKSITTSENNVILKLTHSGCSNVYYYAKVQGGDEIKTCIPEPEYYMEHDFDQVSNQDPMPSPAATPSKPSNTEEPSSPVQGETKVVNKEEDRENQGQRESKKMDIPKSKSTSSLCDNGVSCIVVGIKSTVLNNPSSSGIEPRPHAFSGCNS</sequence>
<organism evidence="2 3">
    <name type="scientific">Diaphorina citri</name>
    <name type="common">Asian citrus psyllid</name>
    <dbReference type="NCBI Taxonomy" id="121845"/>
    <lineage>
        <taxon>Eukaryota</taxon>
        <taxon>Metazoa</taxon>
        <taxon>Ecdysozoa</taxon>
        <taxon>Arthropoda</taxon>
        <taxon>Hexapoda</taxon>
        <taxon>Insecta</taxon>
        <taxon>Pterygota</taxon>
        <taxon>Neoptera</taxon>
        <taxon>Paraneoptera</taxon>
        <taxon>Hemiptera</taxon>
        <taxon>Sternorrhyncha</taxon>
        <taxon>Psylloidea</taxon>
        <taxon>Psyllidae</taxon>
        <taxon>Diaphorininae</taxon>
        <taxon>Diaphorina</taxon>
    </lineage>
</organism>
<dbReference type="GeneID" id="103510623"/>
<feature type="region of interest" description="Disordered" evidence="1">
    <location>
        <begin position="100"/>
        <end position="163"/>
    </location>
</feature>
<reference evidence="3" key="1">
    <citation type="submission" date="2025-08" db="UniProtKB">
        <authorList>
            <consortium name="RefSeq"/>
        </authorList>
    </citation>
    <scope>IDENTIFICATION</scope>
</reference>